<feature type="non-terminal residue" evidence="2">
    <location>
        <position position="46"/>
    </location>
</feature>
<evidence type="ECO:0000313" key="2">
    <source>
        <dbReference type="EMBL" id="CAG7730621.1"/>
    </source>
</evidence>
<dbReference type="Pfam" id="PF00612">
    <property type="entry name" value="IQ"/>
    <property type="match status" value="1"/>
</dbReference>
<evidence type="ECO:0000313" key="3">
    <source>
        <dbReference type="Proteomes" id="UP000708208"/>
    </source>
</evidence>
<protein>
    <recommendedName>
        <fullName evidence="4">Calmodulin</fullName>
    </recommendedName>
</protein>
<accession>A0A8J2K8X7</accession>
<dbReference type="Proteomes" id="UP000708208">
    <property type="component" value="Unassembled WGS sequence"/>
</dbReference>
<keyword evidence="3" id="KW-1185">Reference proteome</keyword>
<proteinExistence type="predicted"/>
<comment type="caution">
    <text evidence="2">The sequence shown here is derived from an EMBL/GenBank/DDBJ whole genome shotgun (WGS) entry which is preliminary data.</text>
</comment>
<feature type="non-terminal residue" evidence="2">
    <location>
        <position position="1"/>
    </location>
</feature>
<reference evidence="2" key="1">
    <citation type="submission" date="2021-06" db="EMBL/GenBank/DDBJ databases">
        <authorList>
            <person name="Hodson N. C."/>
            <person name="Mongue J. A."/>
            <person name="Jaron S. K."/>
        </authorList>
    </citation>
    <scope>NUCLEOTIDE SEQUENCE</scope>
</reference>
<feature type="region of interest" description="Disordered" evidence="1">
    <location>
        <begin position="24"/>
        <end position="46"/>
    </location>
</feature>
<dbReference type="AlphaFoldDB" id="A0A8J2K8X7"/>
<dbReference type="CDD" id="cd23767">
    <property type="entry name" value="IQCD"/>
    <property type="match status" value="1"/>
</dbReference>
<sequence length="46" mass="5199">ENSDLNLEDPELEEAATKIQAAFRGHQARQSMKMAQEEVDIDLNDP</sequence>
<dbReference type="SMART" id="SM00015">
    <property type="entry name" value="IQ"/>
    <property type="match status" value="1"/>
</dbReference>
<organism evidence="2 3">
    <name type="scientific">Allacma fusca</name>
    <dbReference type="NCBI Taxonomy" id="39272"/>
    <lineage>
        <taxon>Eukaryota</taxon>
        <taxon>Metazoa</taxon>
        <taxon>Ecdysozoa</taxon>
        <taxon>Arthropoda</taxon>
        <taxon>Hexapoda</taxon>
        <taxon>Collembola</taxon>
        <taxon>Symphypleona</taxon>
        <taxon>Sminthuridae</taxon>
        <taxon>Allacma</taxon>
    </lineage>
</organism>
<evidence type="ECO:0008006" key="4">
    <source>
        <dbReference type="Google" id="ProtNLM"/>
    </source>
</evidence>
<dbReference type="EMBL" id="CAJVCH010197236">
    <property type="protein sequence ID" value="CAG7730621.1"/>
    <property type="molecule type" value="Genomic_DNA"/>
</dbReference>
<name>A0A8J2K8X7_9HEXA</name>
<dbReference type="OrthoDB" id="252964at2759"/>
<dbReference type="InterPro" id="IPR000048">
    <property type="entry name" value="IQ_motif_EF-hand-BS"/>
</dbReference>
<evidence type="ECO:0000256" key="1">
    <source>
        <dbReference type="SAM" id="MobiDB-lite"/>
    </source>
</evidence>
<dbReference type="PROSITE" id="PS50096">
    <property type="entry name" value="IQ"/>
    <property type="match status" value="1"/>
</dbReference>
<feature type="compositionally biased region" description="Acidic residues" evidence="1">
    <location>
        <begin position="37"/>
        <end position="46"/>
    </location>
</feature>
<gene>
    <name evidence="2" type="ORF">AFUS01_LOCUS19247</name>
</gene>